<dbReference type="AlphaFoldDB" id="A0A2P8CZQ7"/>
<dbReference type="InterPro" id="IPR016067">
    <property type="entry name" value="S-AdoMet_deCO2ase_core"/>
</dbReference>
<accession>A0A2P8CZQ7</accession>
<keyword evidence="3" id="KW-0068">Autocatalytic cleavage</keyword>
<evidence type="ECO:0000256" key="8">
    <source>
        <dbReference type="ARBA" id="ARBA00023270"/>
    </source>
</evidence>
<comment type="cofactor">
    <cofactor evidence="1">
        <name>pyruvate</name>
        <dbReference type="ChEBI" id="CHEBI:15361"/>
    </cofactor>
</comment>
<dbReference type="Pfam" id="PF02675">
    <property type="entry name" value="AdoMet_dc"/>
    <property type="match status" value="1"/>
</dbReference>
<keyword evidence="11" id="KW-1185">Reference proteome</keyword>
<dbReference type="SUPFAM" id="SSF56276">
    <property type="entry name" value="S-adenosylmethionine decarboxylase"/>
    <property type="match status" value="1"/>
</dbReference>
<evidence type="ECO:0000313" key="10">
    <source>
        <dbReference type="EMBL" id="PSK90450.1"/>
    </source>
</evidence>
<organism evidence="10 11">
    <name type="scientific">Taibaiella chishuiensis</name>
    <dbReference type="NCBI Taxonomy" id="1434707"/>
    <lineage>
        <taxon>Bacteria</taxon>
        <taxon>Pseudomonadati</taxon>
        <taxon>Bacteroidota</taxon>
        <taxon>Chitinophagia</taxon>
        <taxon>Chitinophagales</taxon>
        <taxon>Chitinophagaceae</taxon>
        <taxon>Taibaiella</taxon>
    </lineage>
</organism>
<reference evidence="10 11" key="1">
    <citation type="submission" date="2018-03" db="EMBL/GenBank/DDBJ databases">
        <title>Genomic Encyclopedia of Type Strains, Phase III (KMG-III): the genomes of soil and plant-associated and newly described type strains.</title>
        <authorList>
            <person name="Whitman W."/>
        </authorList>
    </citation>
    <scope>NUCLEOTIDE SEQUENCE [LARGE SCALE GENOMIC DNA]</scope>
    <source>
        <strain evidence="10 11">CGMCC 1.12700</strain>
    </source>
</reference>
<dbReference type="InterPro" id="IPR003826">
    <property type="entry name" value="AdoMetDC_fam_prok"/>
</dbReference>
<evidence type="ECO:0000256" key="7">
    <source>
        <dbReference type="ARBA" id="ARBA00023239"/>
    </source>
</evidence>
<evidence type="ECO:0000256" key="5">
    <source>
        <dbReference type="ARBA" id="ARBA00023115"/>
    </source>
</evidence>
<keyword evidence="5" id="KW-0620">Polyamine biosynthesis</keyword>
<evidence type="ECO:0000256" key="1">
    <source>
        <dbReference type="ARBA" id="ARBA00001928"/>
    </source>
</evidence>
<dbReference type="GO" id="GO:0008295">
    <property type="term" value="P:spermidine biosynthetic process"/>
    <property type="evidence" value="ECO:0007669"/>
    <property type="project" value="UniProtKB-KW"/>
</dbReference>
<sequence>MNTYLPGSHVIATLESEQPELLRDAGSFKQLIDRLVVQYDLRQLGEVYHAFTPGGFTGIVCLSESHISIHTWPEFRKVNLDIYLSNYLRENDGTVQAIFETIVAYFEARVLDHHKIKR</sequence>
<dbReference type="EMBL" id="PYGD01000008">
    <property type="protein sequence ID" value="PSK90450.1"/>
    <property type="molecule type" value="Genomic_DNA"/>
</dbReference>
<dbReference type="Gene3D" id="3.60.90.10">
    <property type="entry name" value="S-adenosylmethionine decarboxylase"/>
    <property type="match status" value="1"/>
</dbReference>
<comment type="caution">
    <text evidence="10">The sequence shown here is derived from an EMBL/GenBank/DDBJ whole genome shotgun (WGS) entry which is preliminary data.</text>
</comment>
<dbReference type="OrthoDB" id="9793120at2"/>
<keyword evidence="9" id="KW-0670">Pyruvate</keyword>
<evidence type="ECO:0000256" key="3">
    <source>
        <dbReference type="ARBA" id="ARBA00022813"/>
    </source>
</evidence>
<keyword evidence="7" id="KW-0456">Lyase</keyword>
<evidence type="ECO:0000313" key="11">
    <source>
        <dbReference type="Proteomes" id="UP000240572"/>
    </source>
</evidence>
<dbReference type="RefSeq" id="WP_106524322.1">
    <property type="nucleotide sequence ID" value="NZ_PYGD01000008.1"/>
</dbReference>
<evidence type="ECO:0000256" key="6">
    <source>
        <dbReference type="ARBA" id="ARBA00023145"/>
    </source>
</evidence>
<evidence type="ECO:0000256" key="4">
    <source>
        <dbReference type="ARBA" id="ARBA00023066"/>
    </source>
</evidence>
<dbReference type="GO" id="GO:0005829">
    <property type="term" value="C:cytosol"/>
    <property type="evidence" value="ECO:0007669"/>
    <property type="project" value="TreeGrafter"/>
</dbReference>
<keyword evidence="8" id="KW-0704">Schiff base</keyword>
<dbReference type="PANTHER" id="PTHR33866">
    <property type="entry name" value="S-ADENOSYLMETHIONINE DECARBOXYLASE PROENZYME"/>
    <property type="match status" value="1"/>
</dbReference>
<dbReference type="PANTHER" id="PTHR33866:SF2">
    <property type="entry name" value="S-ADENOSYLMETHIONINE DECARBOXYLASE PROENZYME"/>
    <property type="match status" value="1"/>
</dbReference>
<evidence type="ECO:0000256" key="9">
    <source>
        <dbReference type="ARBA" id="ARBA00023317"/>
    </source>
</evidence>
<keyword evidence="4" id="KW-0745">Spermidine biosynthesis</keyword>
<proteinExistence type="predicted"/>
<gene>
    <name evidence="10" type="ORF">B0I18_108181</name>
</gene>
<dbReference type="Proteomes" id="UP000240572">
    <property type="component" value="Unassembled WGS sequence"/>
</dbReference>
<dbReference type="GO" id="GO:0004014">
    <property type="term" value="F:adenosylmethionine decarboxylase activity"/>
    <property type="evidence" value="ECO:0007669"/>
    <property type="project" value="InterPro"/>
</dbReference>
<keyword evidence="6" id="KW-0865">Zymogen</keyword>
<name>A0A2P8CZQ7_9BACT</name>
<keyword evidence="2" id="KW-0210">Decarboxylase</keyword>
<protein>
    <submittedName>
        <fullName evidence="10">S-adenosylmethionine decarboxylase</fullName>
    </submittedName>
</protein>
<evidence type="ECO:0000256" key="2">
    <source>
        <dbReference type="ARBA" id="ARBA00022793"/>
    </source>
</evidence>